<dbReference type="Gene3D" id="3.40.50.10800">
    <property type="entry name" value="NadA-like"/>
    <property type="match status" value="3"/>
</dbReference>
<keyword evidence="12" id="KW-0963">Cytoplasm</keyword>
<evidence type="ECO:0000256" key="10">
    <source>
        <dbReference type="ARBA" id="ARBA00050125"/>
    </source>
</evidence>
<dbReference type="InterPro" id="IPR036094">
    <property type="entry name" value="NadA_sf"/>
</dbReference>
<feature type="binding site" evidence="12">
    <location>
        <position position="22"/>
    </location>
    <ligand>
        <name>iminosuccinate</name>
        <dbReference type="ChEBI" id="CHEBI:77875"/>
    </ligand>
</feature>
<feature type="binding site" evidence="12">
    <location>
        <begin position="110"/>
        <end position="112"/>
    </location>
    <ligand>
        <name>iminosuccinate</name>
        <dbReference type="ChEBI" id="CHEBI:77875"/>
    </ligand>
</feature>
<protein>
    <recommendedName>
        <fullName evidence="11 12">Quinolinate synthase</fullName>
        <ecNumber evidence="3 12">2.5.1.72</ecNumber>
    </recommendedName>
</protein>
<dbReference type="InterPro" id="IPR023066">
    <property type="entry name" value="Quinolinate_synth_type2"/>
</dbReference>
<accession>A0A9D1K451</accession>
<comment type="cofactor">
    <cofactor evidence="12">
        <name>[4Fe-4S] cluster</name>
        <dbReference type="ChEBI" id="CHEBI:49883"/>
    </cofactor>
    <text evidence="12">Binds 1 [4Fe-4S] cluster per subunit.</text>
</comment>
<feature type="binding site" evidence="12">
    <location>
        <begin position="196"/>
        <end position="198"/>
    </location>
    <ligand>
        <name>iminosuccinate</name>
        <dbReference type="ChEBI" id="CHEBI:77875"/>
    </ligand>
</feature>
<evidence type="ECO:0000256" key="8">
    <source>
        <dbReference type="ARBA" id="ARBA00023004"/>
    </source>
</evidence>
<keyword evidence="6 12" id="KW-0808">Transferase</keyword>
<comment type="subcellular location">
    <subcellularLocation>
        <location evidence="12">Cytoplasm</location>
    </subcellularLocation>
</comment>
<dbReference type="Pfam" id="PF02445">
    <property type="entry name" value="NadA"/>
    <property type="match status" value="1"/>
</dbReference>
<comment type="function">
    <text evidence="1 12">Catalyzes the condensation of iminoaspartate with dihydroxyacetone phosphate to form quinolinate.</text>
</comment>
<evidence type="ECO:0000313" key="14">
    <source>
        <dbReference type="Proteomes" id="UP000824139"/>
    </source>
</evidence>
<dbReference type="GO" id="GO:0008987">
    <property type="term" value="F:quinolinate synthetase A activity"/>
    <property type="evidence" value="ECO:0007669"/>
    <property type="project" value="UniProtKB-UniRule"/>
</dbReference>
<dbReference type="NCBIfam" id="TIGR00550">
    <property type="entry name" value="nadA"/>
    <property type="match status" value="1"/>
</dbReference>
<evidence type="ECO:0000256" key="6">
    <source>
        <dbReference type="ARBA" id="ARBA00022679"/>
    </source>
</evidence>
<dbReference type="GO" id="GO:0046872">
    <property type="term" value="F:metal ion binding"/>
    <property type="evidence" value="ECO:0007669"/>
    <property type="project" value="UniProtKB-KW"/>
</dbReference>
<keyword evidence="4 12" id="KW-0004">4Fe-4S</keyword>
<evidence type="ECO:0000256" key="1">
    <source>
        <dbReference type="ARBA" id="ARBA00003791"/>
    </source>
</evidence>
<dbReference type="FunFam" id="3.40.50.10800:FF:000001">
    <property type="entry name" value="Quinolinate synthase A"/>
    <property type="match status" value="1"/>
</dbReference>
<sequence length="306" mass="34487">MKELIKQIKKLKEEKNAVILAHCYQNVEIDEVADFVGDSLYLSQMAAKTDADIIVFAGVYFMAQTAKILNPSKKVLLPRLESGCLMADMINLQQLREFKSKNPGIPTVCYINSTAEVKSECDICCTSSNAVKIVESLHAEKVLFLPDTYLGKWVEAQLGTTNVITYPGFCPTHFRIKPEDILEARKKYPNAKVLAHPECHKSVTDLADYVGSTTGIMNYAIKSSEKQFIIATEKGVVDRLKRDYPEKEFILIKENIICPNMKWNTLEDIYNSLVHEQNEITVEPEIANEAIKCIDRMLEVSKTGAK</sequence>
<dbReference type="InterPro" id="IPR003473">
    <property type="entry name" value="NadA"/>
</dbReference>
<dbReference type="Proteomes" id="UP000824139">
    <property type="component" value="Unassembled WGS sequence"/>
</dbReference>
<keyword evidence="8 12" id="KW-0408">Iron</keyword>
<feature type="binding site" evidence="12">
    <location>
        <position position="39"/>
    </location>
    <ligand>
        <name>iminosuccinate</name>
        <dbReference type="ChEBI" id="CHEBI:77875"/>
    </ligand>
</feature>
<comment type="pathway">
    <text evidence="2 12">Cofactor biosynthesis; NAD(+) biosynthesis; quinolinate from iminoaspartate: step 1/1.</text>
</comment>
<dbReference type="GO" id="GO:0051539">
    <property type="term" value="F:4 iron, 4 sulfur cluster binding"/>
    <property type="evidence" value="ECO:0007669"/>
    <property type="project" value="UniProtKB-KW"/>
</dbReference>
<organism evidence="13 14">
    <name type="scientific">Candidatus Scatenecus faecavium</name>
    <dbReference type="NCBI Taxonomy" id="2840915"/>
    <lineage>
        <taxon>Bacteria</taxon>
        <taxon>Candidatus Scatenecus</taxon>
    </lineage>
</organism>
<feature type="binding site" evidence="12">
    <location>
        <position position="127"/>
    </location>
    <ligand>
        <name>iminosuccinate</name>
        <dbReference type="ChEBI" id="CHEBI:77875"/>
    </ligand>
</feature>
<keyword evidence="7 12" id="KW-0479">Metal-binding</keyword>
<feature type="binding site" evidence="12">
    <location>
        <position position="170"/>
    </location>
    <ligand>
        <name>[4Fe-4S] cluster</name>
        <dbReference type="ChEBI" id="CHEBI:49883"/>
    </ligand>
</feature>
<dbReference type="EMBL" id="DVJO01000180">
    <property type="protein sequence ID" value="HIS83605.1"/>
    <property type="molecule type" value="Genomic_DNA"/>
</dbReference>
<evidence type="ECO:0000313" key="13">
    <source>
        <dbReference type="EMBL" id="HIS83605.1"/>
    </source>
</evidence>
<dbReference type="PANTHER" id="PTHR30573:SF0">
    <property type="entry name" value="QUINOLINATE SYNTHASE, CHLOROPLASTIC"/>
    <property type="match status" value="1"/>
</dbReference>
<comment type="catalytic activity">
    <reaction evidence="10">
        <text>iminosuccinate + dihydroxyacetone phosphate = quinolinate + phosphate + 2 H2O + H(+)</text>
        <dbReference type="Rhea" id="RHEA:25888"/>
        <dbReference type="ChEBI" id="CHEBI:15377"/>
        <dbReference type="ChEBI" id="CHEBI:15378"/>
        <dbReference type="ChEBI" id="CHEBI:29959"/>
        <dbReference type="ChEBI" id="CHEBI:43474"/>
        <dbReference type="ChEBI" id="CHEBI:57642"/>
        <dbReference type="ChEBI" id="CHEBI:77875"/>
        <dbReference type="EC" id="2.5.1.72"/>
    </reaction>
    <physiologicalReaction direction="left-to-right" evidence="10">
        <dbReference type="Rhea" id="RHEA:25889"/>
    </physiologicalReaction>
</comment>
<dbReference type="EC" id="2.5.1.72" evidence="3 12"/>
<proteinExistence type="inferred from homology"/>
<evidence type="ECO:0000256" key="12">
    <source>
        <dbReference type="HAMAP-Rule" id="MF_00568"/>
    </source>
</evidence>
<name>A0A9D1K451_9BACT</name>
<evidence type="ECO:0000256" key="4">
    <source>
        <dbReference type="ARBA" id="ARBA00022485"/>
    </source>
</evidence>
<feature type="binding site" evidence="12">
    <location>
        <position position="213"/>
    </location>
    <ligand>
        <name>iminosuccinate</name>
        <dbReference type="ChEBI" id="CHEBI:77875"/>
    </ligand>
</feature>
<dbReference type="GO" id="GO:0005829">
    <property type="term" value="C:cytosol"/>
    <property type="evidence" value="ECO:0007669"/>
    <property type="project" value="TreeGrafter"/>
</dbReference>
<dbReference type="PANTHER" id="PTHR30573">
    <property type="entry name" value="QUINOLINATE SYNTHETASE A"/>
    <property type="match status" value="1"/>
</dbReference>
<dbReference type="NCBIfam" id="NF006878">
    <property type="entry name" value="PRK09375.1-2"/>
    <property type="match status" value="1"/>
</dbReference>
<evidence type="ECO:0000256" key="2">
    <source>
        <dbReference type="ARBA" id="ARBA00005065"/>
    </source>
</evidence>
<reference evidence="13" key="2">
    <citation type="journal article" date="2021" name="PeerJ">
        <title>Extensive microbial diversity within the chicken gut microbiome revealed by metagenomics and culture.</title>
        <authorList>
            <person name="Gilroy R."/>
            <person name="Ravi A."/>
            <person name="Getino M."/>
            <person name="Pursley I."/>
            <person name="Horton D.L."/>
            <person name="Alikhan N.F."/>
            <person name="Baker D."/>
            <person name="Gharbi K."/>
            <person name="Hall N."/>
            <person name="Watson M."/>
            <person name="Adriaenssens E.M."/>
            <person name="Foster-Nyarko E."/>
            <person name="Jarju S."/>
            <person name="Secka A."/>
            <person name="Antonio M."/>
            <person name="Oren A."/>
            <person name="Chaudhuri R.R."/>
            <person name="La Ragione R."/>
            <person name="Hildebrand F."/>
            <person name="Pallen M.J."/>
        </authorList>
    </citation>
    <scope>NUCLEOTIDE SEQUENCE</scope>
    <source>
        <strain evidence="13">CHK152-2994</strain>
    </source>
</reference>
<gene>
    <name evidence="12 13" type="primary">nadA</name>
    <name evidence="13" type="ORF">IAD41_08395</name>
</gene>
<dbReference type="GO" id="GO:0034628">
    <property type="term" value="P:'de novo' NAD+ biosynthetic process from L-aspartate"/>
    <property type="evidence" value="ECO:0007669"/>
    <property type="project" value="TreeGrafter"/>
</dbReference>
<reference evidence="13" key="1">
    <citation type="submission" date="2020-10" db="EMBL/GenBank/DDBJ databases">
        <authorList>
            <person name="Gilroy R."/>
        </authorList>
    </citation>
    <scope>NUCLEOTIDE SEQUENCE</scope>
    <source>
        <strain evidence="13">CHK152-2994</strain>
    </source>
</reference>
<dbReference type="AlphaFoldDB" id="A0A9D1K451"/>
<dbReference type="SUPFAM" id="SSF142754">
    <property type="entry name" value="NadA-like"/>
    <property type="match status" value="1"/>
</dbReference>
<comment type="caution">
    <text evidence="13">The sequence shown here is derived from an EMBL/GenBank/DDBJ whole genome shotgun (WGS) entry which is preliminary data.</text>
</comment>
<feature type="binding site" evidence="12">
    <location>
        <position position="84"/>
    </location>
    <ligand>
        <name>[4Fe-4S] cluster</name>
        <dbReference type="ChEBI" id="CHEBI:49883"/>
    </ligand>
</feature>
<keyword evidence="5 12" id="KW-0662">Pyridine nucleotide biosynthesis</keyword>
<evidence type="ECO:0000256" key="7">
    <source>
        <dbReference type="ARBA" id="ARBA00022723"/>
    </source>
</evidence>
<evidence type="ECO:0000256" key="3">
    <source>
        <dbReference type="ARBA" id="ARBA00012669"/>
    </source>
</evidence>
<comment type="similarity">
    <text evidence="12">Belongs to the quinolinate synthase family. Type 2 subfamily.</text>
</comment>
<evidence type="ECO:0000256" key="9">
    <source>
        <dbReference type="ARBA" id="ARBA00023014"/>
    </source>
</evidence>
<dbReference type="NCBIfam" id="NF006879">
    <property type="entry name" value="PRK09375.1-4"/>
    <property type="match status" value="1"/>
</dbReference>
<dbReference type="HAMAP" id="MF_00568">
    <property type="entry name" value="NadA_type2"/>
    <property type="match status" value="1"/>
</dbReference>
<keyword evidence="9 12" id="KW-0411">Iron-sulfur</keyword>
<evidence type="ECO:0000256" key="11">
    <source>
        <dbReference type="ARBA" id="ARBA00073059"/>
    </source>
</evidence>
<evidence type="ECO:0000256" key="5">
    <source>
        <dbReference type="ARBA" id="ARBA00022642"/>
    </source>
</evidence>
<feature type="binding site" evidence="12">
    <location>
        <position position="258"/>
    </location>
    <ligand>
        <name>[4Fe-4S] cluster</name>
        <dbReference type="ChEBI" id="CHEBI:49883"/>
    </ligand>
</feature>